<dbReference type="EMBL" id="CP134500">
    <property type="protein sequence ID" value="WNF27347.1"/>
    <property type="molecule type" value="Genomic_DNA"/>
</dbReference>
<name>A0ABY9W009_9ACTN</name>
<keyword evidence="2" id="KW-0547">Nucleotide-binding</keyword>
<feature type="region of interest" description="Disordered" evidence="5">
    <location>
        <begin position="392"/>
        <end position="478"/>
    </location>
</feature>
<dbReference type="PANTHER" id="PTHR24346">
    <property type="entry name" value="MAP/MICROTUBULE AFFINITY-REGULATING KINASE"/>
    <property type="match status" value="1"/>
</dbReference>
<feature type="compositionally biased region" description="Low complexity" evidence="5">
    <location>
        <begin position="298"/>
        <end position="307"/>
    </location>
</feature>
<dbReference type="SUPFAM" id="SSF56112">
    <property type="entry name" value="Protein kinase-like (PK-like)"/>
    <property type="match status" value="1"/>
</dbReference>
<feature type="compositionally biased region" description="Pro residues" evidence="5">
    <location>
        <begin position="341"/>
        <end position="353"/>
    </location>
</feature>
<evidence type="ECO:0000256" key="4">
    <source>
        <dbReference type="ARBA" id="ARBA00023170"/>
    </source>
</evidence>
<keyword evidence="3" id="KW-0067">ATP-binding</keyword>
<dbReference type="InterPro" id="IPR038637">
    <property type="entry name" value="NPCBM_sf"/>
</dbReference>
<sequence length="586" mass="61604">MATTTGGLRVGPDSAPDRYRLRRSIGRGGEAVLYLADLELSGEAEPVVVKVLDTRSTMTAEGFARISAAWSDQAELLRFVHRVGVIGVREHFEGPPPHPPGRAAESTGRCLYLVMNHVEGLDLRDWRAERTLETPDERREAVRCLEQLAEVLDRLHSGSATPSGRVVVHGDLSPGNVMVDSDGQATLVDFGLSKLAPEHRTAEVWFTPGFAAPEVHEGVRSPAADRYAFGALAYFLLSGETPPATPEQLRERFTALPEVTGLPPEQRTALLALYEADPGRRPESLTGWVRQLRPAVVATTSRARTVTAPPPPTSPPPGGALPGAAPPGAASSARPHYVAPQTPPTPPGSPTQPPAALTAPDPGRPSRKYLLPLGAAAAVTLLVVGAVLGSRLASGDDDGGTASGKGPEVTRTATESPAAEPSTEPSTPSESPGTPTADPSGTLDASPSSDSSEPAAREPQSLTALTPVDGSSWDTEPSVLNTREFETAMTTRLPCYNGTKVTEYNLERAWSSLRFVGGITDDSPQSQGKVTFLGDGKILESGTLSLGKERTFDVPVDGVLRLRVTLDTASGDCKGIAALADPVLEP</sequence>
<evidence type="ECO:0000256" key="2">
    <source>
        <dbReference type="ARBA" id="ARBA00022741"/>
    </source>
</evidence>
<evidence type="ECO:0000259" key="6">
    <source>
        <dbReference type="PROSITE" id="PS50011"/>
    </source>
</evidence>
<dbReference type="Proteomes" id="UP001303236">
    <property type="component" value="Chromosome"/>
</dbReference>
<comment type="subcellular location">
    <subcellularLocation>
        <location evidence="1">Membrane</location>
        <topology evidence="1">Single-pass type I membrane protein</topology>
    </subcellularLocation>
</comment>
<dbReference type="Gene3D" id="3.30.200.20">
    <property type="entry name" value="Phosphorylase Kinase, domain 1"/>
    <property type="match status" value="1"/>
</dbReference>
<accession>A0ABY9W009</accession>
<dbReference type="SUPFAM" id="SSF49785">
    <property type="entry name" value="Galactose-binding domain-like"/>
    <property type="match status" value="1"/>
</dbReference>
<dbReference type="Gene3D" id="2.60.120.1060">
    <property type="entry name" value="NPCBM/NEW2 domain"/>
    <property type="match status" value="1"/>
</dbReference>
<dbReference type="PANTHER" id="PTHR24346:SF30">
    <property type="entry name" value="MATERNAL EMBRYONIC LEUCINE ZIPPER KINASE"/>
    <property type="match status" value="1"/>
</dbReference>
<dbReference type="InterPro" id="IPR000719">
    <property type="entry name" value="Prot_kinase_dom"/>
</dbReference>
<organism evidence="7 8">
    <name type="scientific">Streptomyces durocortorensis</name>
    <dbReference type="NCBI Taxonomy" id="2811104"/>
    <lineage>
        <taxon>Bacteria</taxon>
        <taxon>Bacillati</taxon>
        <taxon>Actinomycetota</taxon>
        <taxon>Actinomycetes</taxon>
        <taxon>Kitasatosporales</taxon>
        <taxon>Streptomycetaceae</taxon>
        <taxon>Streptomyces</taxon>
    </lineage>
</organism>
<feature type="compositionally biased region" description="Low complexity" evidence="5">
    <location>
        <begin position="322"/>
        <end position="335"/>
    </location>
</feature>
<dbReference type="Gene3D" id="1.10.510.10">
    <property type="entry name" value="Transferase(Phosphotransferase) domain 1"/>
    <property type="match status" value="1"/>
</dbReference>
<gene>
    <name evidence="7" type="ORF">RI138_11130</name>
</gene>
<feature type="region of interest" description="Disordered" evidence="5">
    <location>
        <begin position="298"/>
        <end position="364"/>
    </location>
</feature>
<dbReference type="InterPro" id="IPR011009">
    <property type="entry name" value="Kinase-like_dom_sf"/>
</dbReference>
<feature type="domain" description="Protein kinase" evidence="6">
    <location>
        <begin position="19"/>
        <end position="296"/>
    </location>
</feature>
<dbReference type="PROSITE" id="PS50011">
    <property type="entry name" value="PROTEIN_KINASE_DOM"/>
    <property type="match status" value="1"/>
</dbReference>
<dbReference type="InterPro" id="IPR008266">
    <property type="entry name" value="Tyr_kinase_AS"/>
</dbReference>
<reference evidence="7 8" key="1">
    <citation type="submission" date="2023-09" db="EMBL/GenBank/DDBJ databases">
        <title>Genome completion map analysis of the actinomycetes C11-1.</title>
        <authorList>
            <person name="Qin P."/>
            <person name="Guan P."/>
        </authorList>
    </citation>
    <scope>NUCLEOTIDE SEQUENCE [LARGE SCALE GENOMIC DNA]</scope>
    <source>
        <strain evidence="7 8">C11-1</strain>
    </source>
</reference>
<keyword evidence="8" id="KW-1185">Reference proteome</keyword>
<proteinExistence type="predicted"/>
<evidence type="ECO:0000256" key="1">
    <source>
        <dbReference type="ARBA" id="ARBA00004479"/>
    </source>
</evidence>
<evidence type="ECO:0000256" key="5">
    <source>
        <dbReference type="SAM" id="MobiDB-lite"/>
    </source>
</evidence>
<feature type="compositionally biased region" description="Pro residues" evidence="5">
    <location>
        <begin position="308"/>
        <end position="319"/>
    </location>
</feature>
<dbReference type="PROSITE" id="PS00109">
    <property type="entry name" value="PROTEIN_KINASE_TYR"/>
    <property type="match status" value="1"/>
</dbReference>
<evidence type="ECO:0000256" key="3">
    <source>
        <dbReference type="ARBA" id="ARBA00022840"/>
    </source>
</evidence>
<dbReference type="InterPro" id="IPR008979">
    <property type="entry name" value="Galactose-bd-like_sf"/>
</dbReference>
<keyword evidence="4" id="KW-0675">Receptor</keyword>
<dbReference type="Pfam" id="PF00069">
    <property type="entry name" value="Pkinase"/>
    <property type="match status" value="1"/>
</dbReference>
<protein>
    <submittedName>
        <fullName evidence="7">Phosphotransferase</fullName>
    </submittedName>
</protein>
<feature type="compositionally biased region" description="Low complexity" evidence="5">
    <location>
        <begin position="412"/>
        <end position="437"/>
    </location>
</feature>
<evidence type="ECO:0000313" key="8">
    <source>
        <dbReference type="Proteomes" id="UP001303236"/>
    </source>
</evidence>
<feature type="compositionally biased region" description="Low complexity" evidence="5">
    <location>
        <begin position="444"/>
        <end position="459"/>
    </location>
</feature>
<evidence type="ECO:0000313" key="7">
    <source>
        <dbReference type="EMBL" id="WNF27347.1"/>
    </source>
</evidence>